<sequence length="82" mass="9211">MNFEKLTDELNNKAVVTRLKKGSLSYLKYGEVFVGRLVGRTKNSTDKIGTTIASLTVLAGNYIAYQIPTQDIIEITEKLMKR</sequence>
<proteinExistence type="predicted"/>
<reference evidence="1 2" key="1">
    <citation type="journal article" date="2007" name="Appl. Environ. Microbiol.">
        <title>Genome sequence of the cellulolytic gliding bacterium Cytophaga hutchinsonii.</title>
        <authorList>
            <person name="Xie G."/>
            <person name="Bruce D.C."/>
            <person name="Challacombe J.F."/>
            <person name="Chertkov O."/>
            <person name="Detter J.C."/>
            <person name="Gilna P."/>
            <person name="Han C.S."/>
            <person name="Lucas S."/>
            <person name="Misra M."/>
            <person name="Myers G.L."/>
            <person name="Richardson P."/>
            <person name="Tapia R."/>
            <person name="Thayer N."/>
            <person name="Thompson L.S."/>
            <person name="Brettin T.S."/>
            <person name="Henrissat B."/>
            <person name="Wilson D.B."/>
            <person name="McBride M.J."/>
        </authorList>
    </citation>
    <scope>NUCLEOTIDE SEQUENCE [LARGE SCALE GENOMIC DNA]</scope>
    <source>
        <strain evidence="2">ATCC 33406 / DSM 1761 / CIP 103989 / NBRC 15051 / NCIMB 9469 / D465</strain>
    </source>
</reference>
<evidence type="ECO:0000313" key="2">
    <source>
        <dbReference type="Proteomes" id="UP000001822"/>
    </source>
</evidence>
<evidence type="ECO:0000313" key="1">
    <source>
        <dbReference type="EMBL" id="ABG59935.1"/>
    </source>
</evidence>
<gene>
    <name evidence="1" type="ordered locus">CHU_2683</name>
</gene>
<dbReference type="KEGG" id="chu:CHU_2683"/>
<name>A0A6N4SU93_CYTH3</name>
<dbReference type="Proteomes" id="UP000001822">
    <property type="component" value="Chromosome"/>
</dbReference>
<accession>A0A6N4SU93</accession>
<dbReference type="AlphaFoldDB" id="A0A6N4SU93"/>
<organism evidence="1 2">
    <name type="scientific">Cytophaga hutchinsonii (strain ATCC 33406 / DSM 1761 / CIP 103989 / NBRC 15051 / NCIMB 9469 / D465)</name>
    <dbReference type="NCBI Taxonomy" id="269798"/>
    <lineage>
        <taxon>Bacteria</taxon>
        <taxon>Pseudomonadati</taxon>
        <taxon>Bacteroidota</taxon>
        <taxon>Cytophagia</taxon>
        <taxon>Cytophagales</taxon>
        <taxon>Cytophagaceae</taxon>
        <taxon>Cytophaga</taxon>
    </lineage>
</organism>
<protein>
    <submittedName>
        <fullName evidence="1">Uncharacterized protein</fullName>
    </submittedName>
</protein>
<dbReference type="EMBL" id="CP000383">
    <property type="protein sequence ID" value="ABG59935.1"/>
    <property type="molecule type" value="Genomic_DNA"/>
</dbReference>
<dbReference type="RefSeq" id="WP_011586045.1">
    <property type="nucleotide sequence ID" value="NC_008255.1"/>
</dbReference>
<keyword evidence="2" id="KW-1185">Reference proteome</keyword>